<evidence type="ECO:0000256" key="1">
    <source>
        <dbReference type="ARBA" id="ARBA00001946"/>
    </source>
</evidence>
<dbReference type="PROSITE" id="PS00893">
    <property type="entry name" value="NUDIX_BOX"/>
    <property type="match status" value="1"/>
</dbReference>
<dbReference type="EMBL" id="SWOV01000041">
    <property type="protein sequence ID" value="NFF88867.1"/>
    <property type="molecule type" value="Genomic_DNA"/>
</dbReference>
<evidence type="ECO:0000313" key="9">
    <source>
        <dbReference type="Proteomes" id="UP000486903"/>
    </source>
</evidence>
<organism evidence="5 7">
    <name type="scientific">Clostridium botulinum</name>
    <dbReference type="NCBI Taxonomy" id="1491"/>
    <lineage>
        <taxon>Bacteria</taxon>
        <taxon>Bacillati</taxon>
        <taxon>Bacillota</taxon>
        <taxon>Clostridia</taxon>
        <taxon>Eubacteriales</taxon>
        <taxon>Clostridiaceae</taxon>
        <taxon>Clostridium</taxon>
    </lineage>
</organism>
<dbReference type="InterPro" id="IPR020084">
    <property type="entry name" value="NUDIX_hydrolase_CS"/>
</dbReference>
<comment type="caution">
    <text evidence="5">The sequence shown here is derived from an EMBL/GenBank/DDBJ whole genome shotgun (WGS) entry which is preliminary data.</text>
</comment>
<gene>
    <name evidence="4" type="ORF">FC774_13485</name>
    <name evidence="5" type="ORF">FDB51_15385</name>
    <name evidence="6" type="ORF">FDG31_02340</name>
</gene>
<evidence type="ECO:0000313" key="6">
    <source>
        <dbReference type="EMBL" id="NFV25014.1"/>
    </source>
</evidence>
<evidence type="ECO:0000313" key="7">
    <source>
        <dbReference type="Proteomes" id="UP000473681"/>
    </source>
</evidence>
<dbReference type="PANTHER" id="PTHR43046:SF14">
    <property type="entry name" value="MUTT_NUDIX FAMILY PROTEIN"/>
    <property type="match status" value="1"/>
</dbReference>
<evidence type="ECO:0000313" key="8">
    <source>
        <dbReference type="Proteomes" id="UP000476820"/>
    </source>
</evidence>
<name>A0A0L9YDJ4_CLOBO</name>
<keyword evidence="2" id="KW-0378">Hydrolase</keyword>
<evidence type="ECO:0000313" key="4">
    <source>
        <dbReference type="EMBL" id="NFF88867.1"/>
    </source>
</evidence>
<evidence type="ECO:0000313" key="5">
    <source>
        <dbReference type="EMBL" id="NFN36467.1"/>
    </source>
</evidence>
<evidence type="ECO:0000259" key="3">
    <source>
        <dbReference type="PROSITE" id="PS51462"/>
    </source>
</evidence>
<dbReference type="OrthoDB" id="9804442at2"/>
<dbReference type="InterPro" id="IPR015797">
    <property type="entry name" value="NUDIX_hydrolase-like_dom_sf"/>
</dbReference>
<dbReference type="Proteomes" id="UP000486903">
    <property type="component" value="Unassembled WGS sequence"/>
</dbReference>
<feature type="domain" description="Nudix hydrolase" evidence="3">
    <location>
        <begin position="14"/>
        <end position="151"/>
    </location>
</feature>
<dbReference type="Pfam" id="PF00293">
    <property type="entry name" value="NUDIX"/>
    <property type="match status" value="1"/>
</dbReference>
<sequence length="163" mass="19184">MKKDILFKTDDFIFSYRVAGILIYNDKILLQKPLKDEGYSLIGGHVAIQETTEETLIREFKEEIHADIKIVSLFAIGEIFFTWGKKPCHQISLYYKIQLSNLDSIPIDRNFQGYDEVGNKRIDMDFCWIPLEKLKEIKVYPKELISHILEDKNEVIHFISNDR</sequence>
<dbReference type="EMBL" id="SXFB01000001">
    <property type="protein sequence ID" value="NFV25014.1"/>
    <property type="molecule type" value="Genomic_DNA"/>
</dbReference>
<dbReference type="EMBL" id="SWVK01000024">
    <property type="protein sequence ID" value="NFN36467.1"/>
    <property type="molecule type" value="Genomic_DNA"/>
</dbReference>
<dbReference type="InterPro" id="IPR000086">
    <property type="entry name" value="NUDIX_hydrolase_dom"/>
</dbReference>
<comment type="cofactor">
    <cofactor evidence="1">
        <name>Mg(2+)</name>
        <dbReference type="ChEBI" id="CHEBI:18420"/>
    </cofactor>
</comment>
<proteinExistence type="predicted"/>
<dbReference type="Proteomes" id="UP000473681">
    <property type="component" value="Unassembled WGS sequence"/>
</dbReference>
<dbReference type="Gene3D" id="3.90.79.10">
    <property type="entry name" value="Nucleoside Triphosphate Pyrophosphohydrolase"/>
    <property type="match status" value="1"/>
</dbReference>
<dbReference type="AlphaFoldDB" id="A0A0L9YDJ4"/>
<dbReference type="RefSeq" id="WP_003370757.1">
    <property type="nucleotide sequence ID" value="NZ_JACBBA010000001.1"/>
</dbReference>
<dbReference type="PROSITE" id="PS51462">
    <property type="entry name" value="NUDIX"/>
    <property type="match status" value="1"/>
</dbReference>
<dbReference type="SUPFAM" id="SSF55811">
    <property type="entry name" value="Nudix"/>
    <property type="match status" value="1"/>
</dbReference>
<dbReference type="Proteomes" id="UP000476820">
    <property type="component" value="Unassembled WGS sequence"/>
</dbReference>
<evidence type="ECO:0000256" key="2">
    <source>
        <dbReference type="ARBA" id="ARBA00022801"/>
    </source>
</evidence>
<accession>A0A0L9YDJ4</accession>
<reference evidence="7 8" key="1">
    <citation type="submission" date="2019-04" db="EMBL/GenBank/DDBJ databases">
        <title>Genome sequencing of Clostridium botulinum Groups I-IV and Clostridium butyricum.</title>
        <authorList>
            <person name="Brunt J."/>
            <person name="Van Vliet A.H.M."/>
            <person name="Stringer S.C."/>
            <person name="Carter A.T."/>
            <person name="Peck M.W."/>
        </authorList>
    </citation>
    <scope>NUCLEOTIDE SEQUENCE [LARGE SCALE GENOMIC DNA]</scope>
    <source>
        <strain evidence="4 8">1605</strain>
        <strain evidence="6 9">BL81</strain>
        <strain evidence="5 7">CB-K-33E</strain>
    </source>
</reference>
<dbReference type="CDD" id="cd04688">
    <property type="entry name" value="NUDIX_Hydrolase"/>
    <property type="match status" value="1"/>
</dbReference>
<dbReference type="PANTHER" id="PTHR43046">
    <property type="entry name" value="GDP-MANNOSE MANNOSYL HYDROLASE"/>
    <property type="match status" value="1"/>
</dbReference>
<dbReference type="GO" id="GO:0016787">
    <property type="term" value="F:hydrolase activity"/>
    <property type="evidence" value="ECO:0007669"/>
    <property type="project" value="UniProtKB-KW"/>
</dbReference>
<protein>
    <submittedName>
        <fullName evidence="5">NUDIX domain-containing protein</fullName>
    </submittedName>
</protein>